<keyword evidence="3" id="KW-1185">Reference proteome</keyword>
<dbReference type="Gene3D" id="3.90.550.10">
    <property type="entry name" value="Spore Coat Polysaccharide Biosynthesis Protein SpsA, Chain A"/>
    <property type="match status" value="1"/>
</dbReference>
<dbReference type="PANTHER" id="PTHR22916">
    <property type="entry name" value="GLYCOSYLTRANSFERASE"/>
    <property type="match status" value="1"/>
</dbReference>
<accession>A0A4V3XLM4</accession>
<protein>
    <submittedName>
        <fullName evidence="2">Glycosyltransferase family 2 protein</fullName>
    </submittedName>
</protein>
<evidence type="ECO:0000313" key="3">
    <source>
        <dbReference type="Proteomes" id="UP000308528"/>
    </source>
</evidence>
<dbReference type="AlphaFoldDB" id="A0A4V3XLM4"/>
<dbReference type="OrthoDB" id="6307329at2"/>
<dbReference type="EMBL" id="SRSF01000001">
    <property type="protein sequence ID" value="THH41133.1"/>
    <property type="molecule type" value="Genomic_DNA"/>
</dbReference>
<comment type="caution">
    <text evidence="2">The sequence shown here is derived from an EMBL/GenBank/DDBJ whole genome shotgun (WGS) entry which is preliminary data.</text>
</comment>
<name>A0A4V3XLM4_9BACT</name>
<feature type="domain" description="Glycosyltransferase 2-like" evidence="1">
    <location>
        <begin position="5"/>
        <end position="107"/>
    </location>
</feature>
<dbReference type="CDD" id="cd00761">
    <property type="entry name" value="Glyco_tranf_GTA_type"/>
    <property type="match status" value="1"/>
</dbReference>
<dbReference type="Proteomes" id="UP000308528">
    <property type="component" value="Unassembled WGS sequence"/>
</dbReference>
<organism evidence="2 3">
    <name type="scientific">Neolewinella litorea</name>
    <dbReference type="NCBI Taxonomy" id="2562452"/>
    <lineage>
        <taxon>Bacteria</taxon>
        <taxon>Pseudomonadati</taxon>
        <taxon>Bacteroidota</taxon>
        <taxon>Saprospiria</taxon>
        <taxon>Saprospirales</taxon>
        <taxon>Lewinellaceae</taxon>
        <taxon>Neolewinella</taxon>
    </lineage>
</organism>
<dbReference type="InterPro" id="IPR001173">
    <property type="entry name" value="Glyco_trans_2-like"/>
</dbReference>
<dbReference type="InterPro" id="IPR029044">
    <property type="entry name" value="Nucleotide-diphossugar_trans"/>
</dbReference>
<dbReference type="SUPFAM" id="SSF53448">
    <property type="entry name" value="Nucleotide-diphospho-sugar transferases"/>
    <property type="match status" value="1"/>
</dbReference>
<dbReference type="GO" id="GO:0016758">
    <property type="term" value="F:hexosyltransferase activity"/>
    <property type="evidence" value="ECO:0007669"/>
    <property type="project" value="UniProtKB-ARBA"/>
</dbReference>
<dbReference type="RefSeq" id="WP_136455959.1">
    <property type="nucleotide sequence ID" value="NZ_SRSF01000001.1"/>
</dbReference>
<keyword evidence="2" id="KW-0808">Transferase</keyword>
<dbReference type="Pfam" id="PF00535">
    <property type="entry name" value="Glycos_transf_2"/>
    <property type="match status" value="1"/>
</dbReference>
<dbReference type="PANTHER" id="PTHR22916:SF3">
    <property type="entry name" value="UDP-GLCNAC:BETAGAL BETA-1,3-N-ACETYLGLUCOSAMINYLTRANSFERASE-LIKE PROTEIN 1"/>
    <property type="match status" value="1"/>
</dbReference>
<gene>
    <name evidence="2" type="ORF">E4021_00625</name>
</gene>
<proteinExistence type="predicted"/>
<reference evidence="2 3" key="1">
    <citation type="submission" date="2019-04" db="EMBL/GenBank/DDBJ databases">
        <title>Lewinella litorea sp. nov., isolated from a marine sand.</title>
        <authorList>
            <person name="Yoon J.-H."/>
        </authorList>
    </citation>
    <scope>NUCLEOTIDE SEQUENCE [LARGE SCALE GENOMIC DNA]</scope>
    <source>
        <strain evidence="2 3">HSMS-39</strain>
    </source>
</reference>
<evidence type="ECO:0000259" key="1">
    <source>
        <dbReference type="Pfam" id="PF00535"/>
    </source>
</evidence>
<evidence type="ECO:0000313" key="2">
    <source>
        <dbReference type="EMBL" id="THH41133.1"/>
    </source>
</evidence>
<sequence>MPKFSIIIPTHNRPNLLARAIGSVLNQKCPDWEIIVVDDGSVPSAETERPELFADERISYYWQEASGPGAARKRGLNISTAPWLCFLDDDDYYLPDHLSVLEAAVESLTDWRVLVATGMITQKPDGNMVRDPTFATTDRPLPEYWRRPVSLLPFAISRQLIVRVPVPMIPSPIEDFEWLCLLLSSSSLLQLPAYTVVYVEHEVNRTNTLIDPNNLDQRLAVISRLINHTVIRQQVPLFSINKMQTHQCWHHARQCLKAQEFKSAGDAFLRGFKTFTIYNLAELAYTVLCGLRALKIRRSPR</sequence>